<evidence type="ECO:0000259" key="2">
    <source>
        <dbReference type="SMART" id="SM00743"/>
    </source>
</evidence>
<evidence type="ECO:0000313" key="4">
    <source>
        <dbReference type="Proteomes" id="UP000187406"/>
    </source>
</evidence>
<dbReference type="PANTHER" id="PTHR31917:SF147">
    <property type="entry name" value="AGENET DOMAIN-CONTAINING PROTEIN"/>
    <property type="match status" value="1"/>
</dbReference>
<dbReference type="Proteomes" id="UP000187406">
    <property type="component" value="Unassembled WGS sequence"/>
</dbReference>
<dbReference type="PANTHER" id="PTHR31917">
    <property type="entry name" value="AGENET DOMAIN-CONTAINING PROTEIN-RELATED"/>
    <property type="match status" value="1"/>
</dbReference>
<feature type="region of interest" description="Disordered" evidence="1">
    <location>
        <begin position="1"/>
        <end position="25"/>
    </location>
</feature>
<dbReference type="EMBL" id="BDDD01002302">
    <property type="protein sequence ID" value="GAV80999.1"/>
    <property type="molecule type" value="Genomic_DNA"/>
</dbReference>
<feature type="non-terminal residue" evidence="3">
    <location>
        <position position="342"/>
    </location>
</feature>
<dbReference type="InterPro" id="IPR014002">
    <property type="entry name" value="Agenet_dom_plant"/>
</dbReference>
<feature type="domain" description="Agenet" evidence="2">
    <location>
        <begin position="208"/>
        <end position="276"/>
    </location>
</feature>
<evidence type="ECO:0000256" key="1">
    <source>
        <dbReference type="SAM" id="MobiDB-lite"/>
    </source>
</evidence>
<feature type="domain" description="Agenet" evidence="2">
    <location>
        <begin position="9"/>
        <end position="81"/>
    </location>
</feature>
<evidence type="ECO:0000313" key="3">
    <source>
        <dbReference type="EMBL" id="GAV80999.1"/>
    </source>
</evidence>
<dbReference type="InterPro" id="IPR008395">
    <property type="entry name" value="Agenet-like_dom"/>
</dbReference>
<accession>A0A1Q3CL70</accession>
<sequence>MAASPSAPPEFKPGTLVEISSDDPGFRGSWYTGKVVRKSSSKTPTKLLIDYTHLFADESGSKPLRETLDVYQLRPEAPREKHRVFKYGEEVDAFLSDGWWEGSITKDFGDGNFKVFFKASREHSVFSAQDLRLHREWFHGQWDPPLEEEQPPENEVDNLHSIDGIFLLLCRFYTLGIFFNMHALISFSILQKVPVTTEEKSGVTKTGEIFSQGALVEVSSDEDGFHGAWFTATIVEAVGKDKFLIEYQNLRTEDDTELLKEEADTLHIRPHPPEEIMVDRFSLLQEVDALYNDGWWVGVIAKVLSNSRYVVYFKDTDEEMTFEHSDLRLHREWTGSKWLMAS</sequence>
<dbReference type="Pfam" id="PF05641">
    <property type="entry name" value="Agenet"/>
    <property type="match status" value="3"/>
</dbReference>
<dbReference type="CDD" id="cd20405">
    <property type="entry name" value="Tudor_Agenet_AtDUF_rpt1_3"/>
    <property type="match status" value="2"/>
</dbReference>
<dbReference type="CDD" id="cd20406">
    <property type="entry name" value="Tudor_Agenet_AtDUF_rpt2_4"/>
    <property type="match status" value="2"/>
</dbReference>
<feature type="domain" description="Agenet" evidence="2">
    <location>
        <begin position="279"/>
        <end position="335"/>
    </location>
</feature>
<keyword evidence="4" id="KW-1185">Reference proteome</keyword>
<dbReference type="STRING" id="3775.A0A1Q3CL70"/>
<dbReference type="OrthoDB" id="2020707at2759"/>
<dbReference type="Gene3D" id="2.30.30.140">
    <property type="match status" value="1"/>
</dbReference>
<name>A0A1Q3CL70_CEPFO</name>
<dbReference type="AlphaFoldDB" id="A0A1Q3CL70"/>
<organism evidence="3 4">
    <name type="scientific">Cephalotus follicularis</name>
    <name type="common">Albany pitcher plant</name>
    <dbReference type="NCBI Taxonomy" id="3775"/>
    <lineage>
        <taxon>Eukaryota</taxon>
        <taxon>Viridiplantae</taxon>
        <taxon>Streptophyta</taxon>
        <taxon>Embryophyta</taxon>
        <taxon>Tracheophyta</taxon>
        <taxon>Spermatophyta</taxon>
        <taxon>Magnoliopsida</taxon>
        <taxon>eudicotyledons</taxon>
        <taxon>Gunneridae</taxon>
        <taxon>Pentapetalae</taxon>
        <taxon>rosids</taxon>
        <taxon>fabids</taxon>
        <taxon>Oxalidales</taxon>
        <taxon>Cephalotaceae</taxon>
        <taxon>Cephalotus</taxon>
    </lineage>
</organism>
<comment type="caution">
    <text evidence="3">The sequence shown here is derived from an EMBL/GenBank/DDBJ whole genome shotgun (WGS) entry which is preliminary data.</text>
</comment>
<proteinExistence type="predicted"/>
<feature type="domain" description="Agenet" evidence="2">
    <location>
        <begin position="83"/>
        <end position="139"/>
    </location>
</feature>
<dbReference type="FunCoup" id="A0A1Q3CL70">
    <property type="interactions" value="528"/>
</dbReference>
<protein>
    <submittedName>
        <fullName evidence="3">Agenet domain-containing protein</fullName>
    </submittedName>
</protein>
<dbReference type="SMART" id="SM00743">
    <property type="entry name" value="Agenet"/>
    <property type="match status" value="4"/>
</dbReference>
<reference evidence="4" key="1">
    <citation type="submission" date="2016-04" db="EMBL/GenBank/DDBJ databases">
        <title>Cephalotus genome sequencing.</title>
        <authorList>
            <person name="Fukushima K."/>
            <person name="Hasebe M."/>
            <person name="Fang X."/>
        </authorList>
    </citation>
    <scope>NUCLEOTIDE SEQUENCE [LARGE SCALE GENOMIC DNA]</scope>
    <source>
        <strain evidence="4">cv. St1</strain>
    </source>
</reference>
<dbReference type="InParanoid" id="A0A1Q3CL70"/>
<gene>
    <name evidence="3" type="ORF">CFOL_v3_24458</name>
</gene>
<feature type="compositionally biased region" description="Pro residues" evidence="1">
    <location>
        <begin position="1"/>
        <end position="11"/>
    </location>
</feature>